<dbReference type="OrthoDB" id="2590072at2759"/>
<feature type="compositionally biased region" description="Basic and acidic residues" evidence="1">
    <location>
        <begin position="26"/>
        <end position="35"/>
    </location>
</feature>
<name>A0A8H3YE29_9TREE</name>
<reference evidence="2" key="1">
    <citation type="submission" date="2020-07" db="EMBL/GenBank/DDBJ databases">
        <title>Draft Genome Sequence of a Deep-Sea Yeast, Naganishia (Cryptococcus) liquefaciens strain N6.</title>
        <authorList>
            <person name="Han Y.W."/>
            <person name="Kajitani R."/>
            <person name="Morimoto H."/>
            <person name="Parhat M."/>
            <person name="Tsubouchi H."/>
            <person name="Bakenova O."/>
            <person name="Ogata M."/>
            <person name="Argunhan B."/>
            <person name="Aoki R."/>
            <person name="Kajiwara S."/>
            <person name="Itoh T."/>
            <person name="Iwasaki H."/>
        </authorList>
    </citation>
    <scope>NUCLEOTIDE SEQUENCE</scope>
    <source>
        <strain evidence="2">N6</strain>
    </source>
</reference>
<comment type="caution">
    <text evidence="2">The sequence shown here is derived from an EMBL/GenBank/DDBJ whole genome shotgun (WGS) entry which is preliminary data.</text>
</comment>
<protein>
    <submittedName>
        <fullName evidence="2">Uncharacterized protein</fullName>
    </submittedName>
</protein>
<proteinExistence type="predicted"/>
<evidence type="ECO:0000313" key="2">
    <source>
        <dbReference type="EMBL" id="GHJ85838.1"/>
    </source>
</evidence>
<evidence type="ECO:0000256" key="1">
    <source>
        <dbReference type="SAM" id="MobiDB-lite"/>
    </source>
</evidence>
<dbReference type="AlphaFoldDB" id="A0A8H3YE29"/>
<organism evidence="2 3">
    <name type="scientific">Naganishia liquefaciens</name>
    <dbReference type="NCBI Taxonomy" id="104408"/>
    <lineage>
        <taxon>Eukaryota</taxon>
        <taxon>Fungi</taxon>
        <taxon>Dikarya</taxon>
        <taxon>Basidiomycota</taxon>
        <taxon>Agaricomycotina</taxon>
        <taxon>Tremellomycetes</taxon>
        <taxon>Filobasidiales</taxon>
        <taxon>Filobasidiaceae</taxon>
        <taxon>Naganishia</taxon>
    </lineage>
</organism>
<feature type="region of interest" description="Disordered" evidence="1">
    <location>
        <begin position="1"/>
        <end position="102"/>
    </location>
</feature>
<accession>A0A8H3YE29</accession>
<keyword evidence="3" id="KW-1185">Reference proteome</keyword>
<dbReference type="EMBL" id="BLZA01000013">
    <property type="protein sequence ID" value="GHJ85838.1"/>
    <property type="molecule type" value="Genomic_DNA"/>
</dbReference>
<gene>
    <name evidence="2" type="ORF">NliqN6_2240</name>
</gene>
<sequence length="102" mass="10592">MSSIARTTRRTPALVRCLGTTPARRFPSETLDKPGKPASMKSPQDPQTVEKGNEPANDLELDPKKSSEGGAAGSASFARSTKEPDAAKKPVGGSAPGSNKLD</sequence>
<dbReference type="Proteomes" id="UP000620104">
    <property type="component" value="Unassembled WGS sequence"/>
</dbReference>
<evidence type="ECO:0000313" key="3">
    <source>
        <dbReference type="Proteomes" id="UP000620104"/>
    </source>
</evidence>